<feature type="region of interest" description="Disordered" evidence="3">
    <location>
        <begin position="256"/>
        <end position="290"/>
    </location>
</feature>
<accession>A0A210Q9C3</accession>
<name>A0A210Q9C3_MIZYE</name>
<feature type="region of interest" description="Disordered" evidence="3">
    <location>
        <begin position="423"/>
        <end position="453"/>
    </location>
</feature>
<feature type="domain" description="Rad21/Rec8-like protein N-terminal" evidence="4">
    <location>
        <begin position="53"/>
        <end position="105"/>
    </location>
</feature>
<dbReference type="STRING" id="6573.A0A210Q9C3"/>
<proteinExistence type="predicted"/>
<organism evidence="5 6">
    <name type="scientific">Mizuhopecten yessoensis</name>
    <name type="common">Japanese scallop</name>
    <name type="synonym">Patinopecten yessoensis</name>
    <dbReference type="NCBI Taxonomy" id="6573"/>
    <lineage>
        <taxon>Eukaryota</taxon>
        <taxon>Metazoa</taxon>
        <taxon>Spiralia</taxon>
        <taxon>Lophotrochozoa</taxon>
        <taxon>Mollusca</taxon>
        <taxon>Bivalvia</taxon>
        <taxon>Autobranchia</taxon>
        <taxon>Pteriomorphia</taxon>
        <taxon>Pectinida</taxon>
        <taxon>Pectinoidea</taxon>
        <taxon>Pectinidae</taxon>
        <taxon>Mizuhopecten</taxon>
    </lineage>
</organism>
<feature type="compositionally biased region" description="Basic residues" evidence="3">
    <location>
        <begin position="518"/>
        <end position="528"/>
    </location>
</feature>
<feature type="region of interest" description="Disordered" evidence="3">
    <location>
        <begin position="169"/>
        <end position="203"/>
    </location>
</feature>
<evidence type="ECO:0000313" key="6">
    <source>
        <dbReference type="Proteomes" id="UP000242188"/>
    </source>
</evidence>
<dbReference type="CDD" id="cd21794">
    <property type="entry name" value="Rad21_Rec8_M_Rec8"/>
    <property type="match status" value="1"/>
</dbReference>
<evidence type="ECO:0000259" key="4">
    <source>
        <dbReference type="Pfam" id="PF04825"/>
    </source>
</evidence>
<dbReference type="GO" id="GO:0003682">
    <property type="term" value="F:chromatin binding"/>
    <property type="evidence" value="ECO:0007669"/>
    <property type="project" value="TreeGrafter"/>
</dbReference>
<feature type="compositionally biased region" description="Polar residues" evidence="3">
    <location>
        <begin position="262"/>
        <end position="280"/>
    </location>
</feature>
<dbReference type="Proteomes" id="UP000242188">
    <property type="component" value="Unassembled WGS sequence"/>
</dbReference>
<dbReference type="GO" id="GO:0005634">
    <property type="term" value="C:nucleus"/>
    <property type="evidence" value="ECO:0007669"/>
    <property type="project" value="UniProtKB-SubCell"/>
</dbReference>
<reference evidence="5 6" key="1">
    <citation type="journal article" date="2017" name="Nat. Ecol. Evol.">
        <title>Scallop genome provides insights into evolution of bilaterian karyotype and development.</title>
        <authorList>
            <person name="Wang S."/>
            <person name="Zhang J."/>
            <person name="Jiao W."/>
            <person name="Li J."/>
            <person name="Xun X."/>
            <person name="Sun Y."/>
            <person name="Guo X."/>
            <person name="Huan P."/>
            <person name="Dong B."/>
            <person name="Zhang L."/>
            <person name="Hu X."/>
            <person name="Sun X."/>
            <person name="Wang J."/>
            <person name="Zhao C."/>
            <person name="Wang Y."/>
            <person name="Wang D."/>
            <person name="Huang X."/>
            <person name="Wang R."/>
            <person name="Lv J."/>
            <person name="Li Y."/>
            <person name="Zhang Z."/>
            <person name="Liu B."/>
            <person name="Lu W."/>
            <person name="Hui Y."/>
            <person name="Liang J."/>
            <person name="Zhou Z."/>
            <person name="Hou R."/>
            <person name="Li X."/>
            <person name="Liu Y."/>
            <person name="Li H."/>
            <person name="Ning X."/>
            <person name="Lin Y."/>
            <person name="Zhao L."/>
            <person name="Xing Q."/>
            <person name="Dou J."/>
            <person name="Li Y."/>
            <person name="Mao J."/>
            <person name="Guo H."/>
            <person name="Dou H."/>
            <person name="Li T."/>
            <person name="Mu C."/>
            <person name="Jiang W."/>
            <person name="Fu Q."/>
            <person name="Fu X."/>
            <person name="Miao Y."/>
            <person name="Liu J."/>
            <person name="Yu Q."/>
            <person name="Li R."/>
            <person name="Liao H."/>
            <person name="Li X."/>
            <person name="Kong Y."/>
            <person name="Jiang Z."/>
            <person name="Chourrout D."/>
            <person name="Li R."/>
            <person name="Bao Z."/>
        </authorList>
    </citation>
    <scope>NUCLEOTIDE SEQUENCE [LARGE SCALE GENOMIC DNA]</scope>
    <source>
        <strain evidence="5 6">PY_sf001</strain>
    </source>
</reference>
<feature type="region of interest" description="Disordered" evidence="3">
    <location>
        <begin position="478"/>
        <end position="553"/>
    </location>
</feature>
<dbReference type="PANTHER" id="PTHR12585">
    <property type="entry name" value="SCC1 / RAD21 FAMILY MEMBER"/>
    <property type="match status" value="1"/>
</dbReference>
<dbReference type="GO" id="GO:0051177">
    <property type="term" value="P:meiotic sister chromatid cohesion"/>
    <property type="evidence" value="ECO:0007669"/>
    <property type="project" value="TreeGrafter"/>
</dbReference>
<feature type="compositionally biased region" description="Basic and acidic residues" evidence="3">
    <location>
        <begin position="503"/>
        <end position="517"/>
    </location>
</feature>
<keyword evidence="6" id="KW-1185">Reference proteome</keyword>
<dbReference type="PANTHER" id="PTHR12585:SF27">
    <property type="entry name" value="MEIOTIC RECOMBINATION PROTEIN REC8 HOMOLOG"/>
    <property type="match status" value="1"/>
</dbReference>
<sequence length="670" mass="74765">MAGPSSEEPEGLGGNIYSLELASIDNDHEDLIGDDIIDHILVRVQAKTPGKKRTRFSLYLSSQLLYGATRVLAKQSDFLFSDASTFFTRVRMAIAADAEAEIDLKGIFRCETVTIPDMATIDSPGRPGFDPTFGLMRMGSSEAKITYPELEMWRVNSSMVIPGSPYLSPIPKRRGSSPASKDSSHVIQPELGSPHTVSSKDEITIREEEIQIPDIEVPGEKDLPTFDGKELDMILEEPLDPNINWMNILSPVVPEPPKETTLDQMAQEQGTLSPKEQTPFSRPDGELPQRRDMALSPGVTPIPKMTPVQAQRMRPSLTMQLTPVAPSPVRRRRRRHLCIDRNTQISKEQLRNNMKTGADTCLPLVLPDPQNSTVKDLFSRPGKKALNHPSILPLWESNTKYGISETDSDRGIPVWSVPDLHLQEEEPRSRKRLRISTPPIEKLASPPQKVRQDVTMETSLLPEVAQDMPSIEIPRDTSISMERSRHGDVTPVSLHHSRSLLSDVDKSKDSFTDEPSAKRSRSSRKTRSRGGTSSEDDLADITARAPSDVSFPTREDVSVAGNLSIVQEEEMHVSRLQDIPAMVAEPQLSHHRDILIRTIDRLDREDTPTTFQHICPPLSSSRKMAAKMFSTLLGKPLRIPLCVTSTTVSDVDQVILLQKTNVDWIKKLWP</sequence>
<comment type="caution">
    <text evidence="5">The sequence shown here is derived from an EMBL/GenBank/DDBJ whole genome shotgun (WGS) entry which is preliminary data.</text>
</comment>
<gene>
    <name evidence="5" type="ORF">KP79_PYT17183</name>
</gene>
<dbReference type="AlphaFoldDB" id="A0A210Q9C3"/>
<protein>
    <submittedName>
        <fullName evidence="5">Meiotic recombination protein REC8-like</fullName>
    </submittedName>
</protein>
<dbReference type="OrthoDB" id="10071381at2759"/>
<dbReference type="GO" id="GO:0006302">
    <property type="term" value="P:double-strand break repair"/>
    <property type="evidence" value="ECO:0007669"/>
    <property type="project" value="TreeGrafter"/>
</dbReference>
<evidence type="ECO:0000313" key="5">
    <source>
        <dbReference type="EMBL" id="OWF45343.1"/>
    </source>
</evidence>
<comment type="subcellular location">
    <subcellularLocation>
        <location evidence="1">Nucleus</location>
    </subcellularLocation>
</comment>
<evidence type="ECO:0000256" key="3">
    <source>
        <dbReference type="SAM" id="MobiDB-lite"/>
    </source>
</evidence>
<evidence type="ECO:0000256" key="1">
    <source>
        <dbReference type="ARBA" id="ARBA00004123"/>
    </source>
</evidence>
<dbReference type="InterPro" id="IPR039781">
    <property type="entry name" value="Rad21/Rec8-like"/>
</dbReference>
<evidence type="ECO:0000256" key="2">
    <source>
        <dbReference type="ARBA" id="ARBA00023242"/>
    </source>
</evidence>
<dbReference type="Pfam" id="PF04825">
    <property type="entry name" value="Rad21_Rec8_N"/>
    <property type="match status" value="1"/>
</dbReference>
<dbReference type="EMBL" id="NEDP02004518">
    <property type="protein sequence ID" value="OWF45343.1"/>
    <property type="molecule type" value="Genomic_DNA"/>
</dbReference>
<dbReference type="InterPro" id="IPR006910">
    <property type="entry name" value="Rad21_Rec8_N"/>
</dbReference>
<keyword evidence="2" id="KW-0539">Nucleus</keyword>
<dbReference type="GO" id="GO:0030893">
    <property type="term" value="C:meiotic cohesin complex"/>
    <property type="evidence" value="ECO:0007669"/>
    <property type="project" value="TreeGrafter"/>
</dbReference>